<dbReference type="SMART" id="SM00575">
    <property type="entry name" value="ZnF_PMZ"/>
    <property type="match status" value="1"/>
</dbReference>
<dbReference type="PANTHER" id="PTHR31973:SF171">
    <property type="entry name" value="OS12G0597300 PROTEIN"/>
    <property type="match status" value="1"/>
</dbReference>
<evidence type="ECO:0000313" key="10">
    <source>
        <dbReference type="Proteomes" id="UP000639772"/>
    </source>
</evidence>
<feature type="domain" description="SWIM-type" evidence="6">
    <location>
        <begin position="622"/>
        <end position="664"/>
    </location>
</feature>
<keyword evidence="9" id="KW-1185">Reference proteome</keyword>
<reference evidence="9 10" key="1">
    <citation type="journal article" date="2020" name="Nat. Food">
        <title>A phased Vanilla planifolia genome enables genetic improvement of flavour and production.</title>
        <authorList>
            <person name="Hasing T."/>
            <person name="Tang H."/>
            <person name="Brym M."/>
            <person name="Khazi F."/>
            <person name="Huang T."/>
            <person name="Chambers A.H."/>
        </authorList>
    </citation>
    <scope>NUCLEOTIDE SEQUENCE [LARGE SCALE GENOMIC DNA]</scope>
    <source>
        <tissue evidence="8">Leaf</tissue>
    </source>
</reference>
<feature type="region of interest" description="Disordered" evidence="5">
    <location>
        <begin position="71"/>
        <end position="101"/>
    </location>
</feature>
<dbReference type="OrthoDB" id="1904319at2759"/>
<organism evidence="8 10">
    <name type="scientific">Vanilla planifolia</name>
    <name type="common">Vanilla</name>
    <dbReference type="NCBI Taxonomy" id="51239"/>
    <lineage>
        <taxon>Eukaryota</taxon>
        <taxon>Viridiplantae</taxon>
        <taxon>Streptophyta</taxon>
        <taxon>Embryophyta</taxon>
        <taxon>Tracheophyta</taxon>
        <taxon>Spermatophyta</taxon>
        <taxon>Magnoliopsida</taxon>
        <taxon>Liliopsida</taxon>
        <taxon>Asparagales</taxon>
        <taxon>Orchidaceae</taxon>
        <taxon>Vanilloideae</taxon>
        <taxon>Vanilleae</taxon>
        <taxon>Vanilla</taxon>
    </lineage>
</organism>
<evidence type="ECO:0000259" key="6">
    <source>
        <dbReference type="PROSITE" id="PS50966"/>
    </source>
</evidence>
<keyword evidence="1" id="KW-0479">Metal-binding</keyword>
<evidence type="ECO:0000256" key="2">
    <source>
        <dbReference type="ARBA" id="ARBA00022771"/>
    </source>
</evidence>
<sequence length="760" mass="86139">MAKHDLVLGRNPGLALGQCHDLVMGQSHSFGMGQRHGLGLGHPHDHDLQLLRGHEQDLGLCRSHESSLVLGNHQHQHQHSHHHHHHQSHEQDPNEGQDDASELALGSNHKVDSDPLISHNHQLVLSENHDLDLVEAHDLSIEPSLEHLSLEHVHELALEPAHALSPSHLMATSILQIRRVVSPNHELHVGQEFPDVKSCRRALRDAAIACHFEIQTVKSDKTRFTAKCAAEGCPWRIHAAKLPGVPTFTIRTINENHSCCGINHLGHQQASVQWVANSVEERLRENPHCKPKEILEEIHRVHGITLSYKQAWRGKERIMANVRGSFEEGYRLLPMYCRQIQQTNPGSIATVIGSPEDSCFKRLFISYYASIYGFVHACRPLIGLDRTLLKSKYLGTLLLATGFDGDGALFPLAFGVVDEENDENWIWFLSELHALLEQNTENMPRLTILSDRQKGIAEGVDLNFPTAFHGFCMRHLSESFRKEFPLHENLVNLFWEAAHALTVMEFEAKLLDIEELSQEAAYWIRRIPSRLWATAYFEGTRYGHLTANTVESLNGWISEASGLPIIQMMECIRRQLMTWFNERREKSMQWSSILVPSAERPVSEAEERANGYQVGRANEAEFEVASPHDGTNIVDIRNRRCLCRGWQLHGLPCVHGVAALISCRQNAHKYAESCFTVATYRKAYSQTIHPIPDKSLWDEVSEGDHQDKETIINPPKSLRPPGRPRKKRVRAEDRGRVKRVVHCSRCNQTGHFRTTCAAPI</sequence>
<name>A0A835ULQ7_VANPL</name>
<dbReference type="GO" id="GO:0008270">
    <property type="term" value="F:zinc ion binding"/>
    <property type="evidence" value="ECO:0007669"/>
    <property type="project" value="UniProtKB-KW"/>
</dbReference>
<gene>
    <name evidence="8" type="ORF">HPP92_017202</name>
    <name evidence="7" type="ORF">HPP92_017780</name>
</gene>
<dbReference type="PROSITE" id="PS50966">
    <property type="entry name" value="ZF_SWIM"/>
    <property type="match status" value="1"/>
</dbReference>
<keyword evidence="2 4" id="KW-0863">Zinc-finger</keyword>
<evidence type="ECO:0000313" key="8">
    <source>
        <dbReference type="EMBL" id="KAG0467874.1"/>
    </source>
</evidence>
<evidence type="ECO:0000256" key="3">
    <source>
        <dbReference type="ARBA" id="ARBA00022833"/>
    </source>
</evidence>
<feature type="region of interest" description="Disordered" evidence="5">
    <location>
        <begin position="700"/>
        <end position="734"/>
    </location>
</feature>
<evidence type="ECO:0000256" key="5">
    <source>
        <dbReference type="SAM" id="MobiDB-lite"/>
    </source>
</evidence>
<keyword evidence="3" id="KW-0862">Zinc</keyword>
<dbReference type="InterPro" id="IPR006564">
    <property type="entry name" value="Znf_PMZ"/>
</dbReference>
<feature type="compositionally biased region" description="Basic and acidic residues" evidence="5">
    <location>
        <begin position="700"/>
        <end position="710"/>
    </location>
</feature>
<proteinExistence type="predicted"/>
<dbReference type="InterPro" id="IPR004332">
    <property type="entry name" value="Transposase_MuDR"/>
</dbReference>
<dbReference type="Proteomes" id="UP000636800">
    <property type="component" value="Unassembled WGS sequence"/>
</dbReference>
<dbReference type="EMBL" id="JADCNM010000009">
    <property type="protein sequence ID" value="KAG0467874.1"/>
    <property type="molecule type" value="Genomic_DNA"/>
</dbReference>
<dbReference type="Pfam" id="PF03108">
    <property type="entry name" value="DBD_Tnp_Mut"/>
    <property type="match status" value="1"/>
</dbReference>
<dbReference type="Proteomes" id="UP000639772">
    <property type="component" value="Chromosome 9"/>
</dbReference>
<evidence type="ECO:0000256" key="4">
    <source>
        <dbReference type="PROSITE-ProRule" id="PRU00325"/>
    </source>
</evidence>
<evidence type="ECO:0000256" key="1">
    <source>
        <dbReference type="ARBA" id="ARBA00022723"/>
    </source>
</evidence>
<evidence type="ECO:0000313" key="7">
    <source>
        <dbReference type="EMBL" id="KAG0466200.1"/>
    </source>
</evidence>
<dbReference type="PANTHER" id="PTHR31973">
    <property type="entry name" value="POLYPROTEIN, PUTATIVE-RELATED"/>
    <property type="match status" value="1"/>
</dbReference>
<dbReference type="AlphaFoldDB" id="A0A835ULQ7"/>
<dbReference type="EMBL" id="JADCNL010000009">
    <property type="protein sequence ID" value="KAG0466200.1"/>
    <property type="molecule type" value="Genomic_DNA"/>
</dbReference>
<comment type="caution">
    <text evidence="8">The sequence shown here is derived from an EMBL/GenBank/DDBJ whole genome shotgun (WGS) entry which is preliminary data.</text>
</comment>
<accession>A0A835ULQ7</accession>
<dbReference type="InterPro" id="IPR007527">
    <property type="entry name" value="Znf_SWIM"/>
</dbReference>
<dbReference type="Pfam" id="PF10551">
    <property type="entry name" value="MULE"/>
    <property type="match status" value="1"/>
</dbReference>
<protein>
    <recommendedName>
        <fullName evidence="6">SWIM-type domain-containing protein</fullName>
    </recommendedName>
</protein>
<dbReference type="Pfam" id="PF04434">
    <property type="entry name" value="SWIM"/>
    <property type="match status" value="1"/>
</dbReference>
<evidence type="ECO:0000313" key="9">
    <source>
        <dbReference type="Proteomes" id="UP000636800"/>
    </source>
</evidence>
<feature type="compositionally biased region" description="Basic residues" evidence="5">
    <location>
        <begin position="74"/>
        <end position="87"/>
    </location>
</feature>
<dbReference type="InterPro" id="IPR018289">
    <property type="entry name" value="MULE_transposase_dom"/>
</dbReference>